<reference evidence="2" key="2">
    <citation type="submission" date="2020-09" db="EMBL/GenBank/DDBJ databases">
        <authorList>
            <person name="Sun Q."/>
            <person name="Zhou Y."/>
        </authorList>
    </citation>
    <scope>NUCLEOTIDE SEQUENCE</scope>
    <source>
        <strain evidence="2">CGMCC 1.12160</strain>
    </source>
</reference>
<evidence type="ECO:0000313" key="2">
    <source>
        <dbReference type="EMBL" id="GGF44609.1"/>
    </source>
</evidence>
<evidence type="ECO:0000256" key="1">
    <source>
        <dbReference type="SAM" id="Phobius"/>
    </source>
</evidence>
<evidence type="ECO:0000313" key="3">
    <source>
        <dbReference type="Proteomes" id="UP000605670"/>
    </source>
</evidence>
<keyword evidence="1" id="KW-0812">Transmembrane</keyword>
<dbReference type="AlphaFoldDB" id="A0A917F489"/>
<comment type="caution">
    <text evidence="2">The sequence shown here is derived from an EMBL/GenBank/DDBJ whole genome shotgun (WGS) entry which is preliminary data.</text>
</comment>
<organism evidence="2 3">
    <name type="scientific">Ornithinimicrobium tianjinense</name>
    <dbReference type="NCBI Taxonomy" id="1195761"/>
    <lineage>
        <taxon>Bacteria</taxon>
        <taxon>Bacillati</taxon>
        <taxon>Actinomycetota</taxon>
        <taxon>Actinomycetes</taxon>
        <taxon>Micrococcales</taxon>
        <taxon>Ornithinimicrobiaceae</taxon>
        <taxon>Ornithinimicrobium</taxon>
    </lineage>
</organism>
<keyword evidence="3" id="KW-1185">Reference proteome</keyword>
<protein>
    <submittedName>
        <fullName evidence="2">Uncharacterized protein</fullName>
    </submittedName>
</protein>
<reference evidence="2" key="1">
    <citation type="journal article" date="2014" name="Int. J. Syst. Evol. Microbiol.">
        <title>Complete genome sequence of Corynebacterium casei LMG S-19264T (=DSM 44701T), isolated from a smear-ripened cheese.</title>
        <authorList>
            <consortium name="US DOE Joint Genome Institute (JGI-PGF)"/>
            <person name="Walter F."/>
            <person name="Albersmeier A."/>
            <person name="Kalinowski J."/>
            <person name="Ruckert C."/>
        </authorList>
    </citation>
    <scope>NUCLEOTIDE SEQUENCE</scope>
    <source>
        <strain evidence="2">CGMCC 1.12160</strain>
    </source>
</reference>
<keyword evidence="1" id="KW-1133">Transmembrane helix</keyword>
<proteinExistence type="predicted"/>
<keyword evidence="1" id="KW-0472">Membrane</keyword>
<sequence>MTRQDWQDLGWWIGATGAFGTTVIILYMLIMAFVYWLFA</sequence>
<gene>
    <name evidence="2" type="ORF">GCM10011366_10430</name>
</gene>
<accession>A0A917F489</accession>
<name>A0A917F489_9MICO</name>
<feature type="transmembrane region" description="Helical" evidence="1">
    <location>
        <begin position="12"/>
        <end position="38"/>
    </location>
</feature>
<dbReference type="EMBL" id="BMEM01000001">
    <property type="protein sequence ID" value="GGF44609.1"/>
    <property type="molecule type" value="Genomic_DNA"/>
</dbReference>
<dbReference type="Proteomes" id="UP000605670">
    <property type="component" value="Unassembled WGS sequence"/>
</dbReference>